<dbReference type="NCBIfam" id="TIGR01989">
    <property type="entry name" value="COQ6"/>
    <property type="match status" value="1"/>
</dbReference>
<keyword evidence="6 12" id="KW-0274">FAD</keyword>
<dbReference type="InterPro" id="IPR010971">
    <property type="entry name" value="UbiH/COQ6"/>
</dbReference>
<comment type="pathway">
    <text evidence="12">Cofactor biosynthesis; ubiquinone biosynthesis.</text>
</comment>
<keyword evidence="7" id="KW-0809">Transit peptide</keyword>
<keyword evidence="15" id="KW-1185">Reference proteome</keyword>
<dbReference type="FunFam" id="3.50.50.60:FF:000021">
    <property type="entry name" value="Ubiquinone biosynthesis monooxygenase COQ6"/>
    <property type="match status" value="1"/>
</dbReference>
<dbReference type="InterPro" id="IPR018168">
    <property type="entry name" value="Ubi_Hdrlase_CS"/>
</dbReference>
<dbReference type="PRINTS" id="PR00420">
    <property type="entry name" value="RNGMNOXGNASE"/>
</dbReference>
<name>A0A9P0AVG0_BRAAE</name>
<dbReference type="InterPro" id="IPR036188">
    <property type="entry name" value="FAD/NAD-bd_sf"/>
</dbReference>
<dbReference type="EC" id="1.14.15.46" evidence="12"/>
<dbReference type="Proteomes" id="UP001154078">
    <property type="component" value="Chromosome 2"/>
</dbReference>
<dbReference type="InterPro" id="IPR000689">
    <property type="entry name" value="UbQ_mOase_COQ6"/>
</dbReference>
<evidence type="ECO:0000313" key="14">
    <source>
        <dbReference type="EMBL" id="CAH0551225.1"/>
    </source>
</evidence>
<sequence>MFTLKCQNILYLNNFLAMNTVINCVKTSKNLLILPRIGFNSKLFSFSSSNHYDIIIAGGGMVGTTLACTLGQNINLSNSRILLLEGADEKPILLPDKYSNRVVSLNPGTAKLLSDIGAWKHVAESRYAPVKKLQVWDGISDTMITFNNEKEDEIVSYIVENDVLLRAVNKTVKDVKNVNVVYNSKIKCYDLPEYETNNVTVTLDNGNKYTCDLLLGCDGANSQVRRAMQVHYLTWNYNQMGVVATLKLEEGTENCIAWQRFIPKGPIALLPLTKSLSSLVWSTTPEQAKSLLQMADEQFVEQLNDSLYKNFTHNSVIDQVTQGVSNFLKFFNCPSDLMRQLPPKICGVEEKSRAAFPLGFGHATNYIGKGVALVGDAAHRVHPLAGQGVNLGFGDIISLNTILGKSAYSGSHLADICYLKEYETERQKHNVPTMLAVDGLHRLYATDFTPLVLLRSVGLQLTHAIGPLKVNMHIPKSAQV</sequence>
<keyword evidence="9 12" id="KW-0503">Monooxygenase</keyword>
<keyword evidence="4 12" id="KW-0831">Ubiquinone biosynthesis</keyword>
<evidence type="ECO:0000313" key="15">
    <source>
        <dbReference type="Proteomes" id="UP001154078"/>
    </source>
</evidence>
<evidence type="ECO:0000256" key="7">
    <source>
        <dbReference type="ARBA" id="ARBA00022946"/>
    </source>
</evidence>
<evidence type="ECO:0000256" key="8">
    <source>
        <dbReference type="ARBA" id="ARBA00023002"/>
    </source>
</evidence>
<dbReference type="NCBIfam" id="TIGR01988">
    <property type="entry name" value="Ubi-OHases"/>
    <property type="match status" value="1"/>
</dbReference>
<evidence type="ECO:0000256" key="1">
    <source>
        <dbReference type="ARBA" id="ARBA00001974"/>
    </source>
</evidence>
<keyword evidence="3 12" id="KW-0285">Flavoprotein</keyword>
<organism evidence="14 15">
    <name type="scientific">Brassicogethes aeneus</name>
    <name type="common">Rape pollen beetle</name>
    <name type="synonym">Meligethes aeneus</name>
    <dbReference type="NCBI Taxonomy" id="1431903"/>
    <lineage>
        <taxon>Eukaryota</taxon>
        <taxon>Metazoa</taxon>
        <taxon>Ecdysozoa</taxon>
        <taxon>Arthropoda</taxon>
        <taxon>Hexapoda</taxon>
        <taxon>Insecta</taxon>
        <taxon>Pterygota</taxon>
        <taxon>Neoptera</taxon>
        <taxon>Endopterygota</taxon>
        <taxon>Coleoptera</taxon>
        <taxon>Polyphaga</taxon>
        <taxon>Cucujiformia</taxon>
        <taxon>Nitidulidae</taxon>
        <taxon>Meligethinae</taxon>
        <taxon>Brassicogethes</taxon>
    </lineage>
</organism>
<comment type="function">
    <text evidence="12">FAD-dependent monooxygenase required for two non-consecutive steps during ubiquinone biosynthesis. Required for the C5-ring hydroxylation during ubiquinone biosynthesis by catalyzing the hydroxylation of 4-hydroxy-3-(all-trans-polyprenyl)benzoic acid to 3,4-dihydroxy-5-(all-trans-polyprenyl)benzoic acid. Also acts downstream of coq4, for the C1-hydroxylation during ubiquinone biosynthesis by catalyzing the hydroxylation of 2-methoxy-6-(all-trans-polyprenyl)phenol to 2-methoxy-6-(all-trans-polyprenyl)benzene-1,4-diol. The electrons required for the hydroxylation reaction are funneled indirectly to coq6 from NADPH via a ferredoxin/ferredoxin reductase system.</text>
</comment>
<dbReference type="GO" id="GO:0120538">
    <property type="term" value="F:2-methoxy-6-polyprenolphenol 4-hydroxylase activity"/>
    <property type="evidence" value="ECO:0007669"/>
    <property type="project" value="UniProtKB-EC"/>
</dbReference>
<keyword evidence="8 12" id="KW-0560">Oxidoreductase</keyword>
<evidence type="ECO:0000259" key="13">
    <source>
        <dbReference type="Pfam" id="PF01494"/>
    </source>
</evidence>
<dbReference type="Pfam" id="PF01494">
    <property type="entry name" value="FAD_binding_3"/>
    <property type="match status" value="2"/>
</dbReference>
<dbReference type="FunFam" id="3.50.50.60:FF:000086">
    <property type="entry name" value="Ubiquinone biosynthesis monooxygenase COQ6, mitochondrial"/>
    <property type="match status" value="1"/>
</dbReference>
<evidence type="ECO:0000256" key="4">
    <source>
        <dbReference type="ARBA" id="ARBA00022688"/>
    </source>
</evidence>
<evidence type="ECO:0000256" key="10">
    <source>
        <dbReference type="ARBA" id="ARBA00023128"/>
    </source>
</evidence>
<evidence type="ECO:0000256" key="5">
    <source>
        <dbReference type="ARBA" id="ARBA00022792"/>
    </source>
</evidence>
<evidence type="ECO:0000256" key="11">
    <source>
        <dbReference type="ARBA" id="ARBA00023136"/>
    </source>
</evidence>
<dbReference type="GO" id="GO:0031314">
    <property type="term" value="C:extrinsic component of mitochondrial inner membrane"/>
    <property type="evidence" value="ECO:0007669"/>
    <property type="project" value="UniProtKB-UniRule"/>
</dbReference>
<dbReference type="EMBL" id="OV121133">
    <property type="protein sequence ID" value="CAH0551225.1"/>
    <property type="molecule type" value="Genomic_DNA"/>
</dbReference>
<dbReference type="OrthoDB" id="683240at2759"/>
<dbReference type="GO" id="GO:0071949">
    <property type="term" value="F:FAD binding"/>
    <property type="evidence" value="ECO:0007669"/>
    <property type="project" value="InterPro"/>
</dbReference>
<comment type="similarity">
    <text evidence="2 12">Belongs to the UbiH/COQ6 family.</text>
</comment>
<dbReference type="GO" id="GO:0016712">
    <property type="term" value="F:oxidoreductase activity, acting on paired donors, with incorporation or reduction of molecular oxygen, reduced flavin or flavoprotein as one donor, and incorporation of one atom of oxygen"/>
    <property type="evidence" value="ECO:0007669"/>
    <property type="project" value="UniProtKB-UniRule"/>
</dbReference>
<dbReference type="InterPro" id="IPR051205">
    <property type="entry name" value="UbiH/COQ6_monooxygenase"/>
</dbReference>
<comment type="catalytic activity">
    <reaction evidence="12">
        <text>a 2-methoxy-6-(all-trans-polyprenyl)phenol + 2 reduced [2Fe-2S]-[ferredoxin] + O2 + 2 H(+) = a 2-methoxy-6-(all-trans-polyprenyl)benzene-1,4-diol + 2 oxidized [2Fe-2S]-[ferredoxin] + H2O</text>
        <dbReference type="Rhea" id="RHEA:81183"/>
        <dbReference type="Rhea" id="RHEA-COMP:9551"/>
        <dbReference type="Rhea" id="RHEA-COMP:10000"/>
        <dbReference type="Rhea" id="RHEA-COMP:10001"/>
        <dbReference type="Rhea" id="RHEA-COMP:10858"/>
        <dbReference type="ChEBI" id="CHEBI:15377"/>
        <dbReference type="ChEBI" id="CHEBI:15378"/>
        <dbReference type="ChEBI" id="CHEBI:15379"/>
        <dbReference type="ChEBI" id="CHEBI:33737"/>
        <dbReference type="ChEBI" id="CHEBI:33738"/>
        <dbReference type="ChEBI" id="CHEBI:62731"/>
        <dbReference type="ChEBI" id="CHEBI:84166"/>
        <dbReference type="EC" id="1.14.15.46"/>
    </reaction>
</comment>
<protein>
    <recommendedName>
        <fullName evidence="12">Ubiquinone biosynthesis monooxygenase COQ6, mitochondrial</fullName>
        <ecNumber evidence="12">1.14.15.45</ecNumber>
    </recommendedName>
    <alternativeName>
        <fullName evidence="12">2-methoxy-6-polyprenolphenol 4-hydroxylase</fullName>
        <ecNumber evidence="12">1.14.15.46</ecNumber>
    </alternativeName>
</protein>
<evidence type="ECO:0000256" key="3">
    <source>
        <dbReference type="ARBA" id="ARBA00022630"/>
    </source>
</evidence>
<dbReference type="SUPFAM" id="SSF51905">
    <property type="entry name" value="FAD/NAD(P)-binding domain"/>
    <property type="match status" value="1"/>
</dbReference>
<feature type="domain" description="FAD-binding" evidence="13">
    <location>
        <begin position="52"/>
        <end position="318"/>
    </location>
</feature>
<gene>
    <name evidence="12" type="primary">coq6</name>
    <name evidence="14" type="ORF">MELIAE_LOCUS3883</name>
</gene>
<dbReference type="AlphaFoldDB" id="A0A9P0AVG0"/>
<dbReference type="InterPro" id="IPR002938">
    <property type="entry name" value="FAD-bd"/>
</dbReference>
<dbReference type="FunFam" id="3.30.9.10:FF:000111">
    <property type="entry name" value="Ubiquinone biosynthesis monooxygenase COQ6, mitochondrial"/>
    <property type="match status" value="1"/>
</dbReference>
<evidence type="ECO:0000256" key="9">
    <source>
        <dbReference type="ARBA" id="ARBA00023033"/>
    </source>
</evidence>
<evidence type="ECO:0000256" key="12">
    <source>
        <dbReference type="HAMAP-Rule" id="MF_03193"/>
    </source>
</evidence>
<keyword evidence="5 12" id="KW-0999">Mitochondrion inner membrane</keyword>
<comment type="subunit">
    <text evidence="12">Component of a multi-subunit COQ enzyme complex.</text>
</comment>
<proteinExistence type="inferred from homology"/>
<dbReference type="Gene3D" id="3.50.50.60">
    <property type="entry name" value="FAD/NAD(P)-binding domain"/>
    <property type="match status" value="2"/>
</dbReference>
<dbReference type="HAMAP" id="MF_03193">
    <property type="entry name" value="COQ6_monooxygenase"/>
    <property type="match status" value="1"/>
</dbReference>
<dbReference type="PANTHER" id="PTHR43876">
    <property type="entry name" value="UBIQUINONE BIOSYNTHESIS MONOOXYGENASE COQ6, MITOCHONDRIAL"/>
    <property type="match status" value="1"/>
</dbReference>
<accession>A0A9P0AVG0</accession>
<evidence type="ECO:0000256" key="2">
    <source>
        <dbReference type="ARBA" id="ARBA00005349"/>
    </source>
</evidence>
<feature type="domain" description="FAD-binding" evidence="13">
    <location>
        <begin position="354"/>
        <end position="429"/>
    </location>
</feature>
<dbReference type="PROSITE" id="PS01304">
    <property type="entry name" value="UBIH"/>
    <property type="match status" value="1"/>
</dbReference>
<dbReference type="EC" id="1.14.15.45" evidence="12"/>
<keyword evidence="11 12" id="KW-0472">Membrane</keyword>
<dbReference type="PANTHER" id="PTHR43876:SF7">
    <property type="entry name" value="UBIQUINONE BIOSYNTHESIS MONOOXYGENASE COQ6, MITOCHONDRIAL"/>
    <property type="match status" value="1"/>
</dbReference>
<keyword evidence="10 12" id="KW-0496">Mitochondrion</keyword>
<comment type="cofactor">
    <cofactor evidence="1 12">
        <name>FAD</name>
        <dbReference type="ChEBI" id="CHEBI:57692"/>
    </cofactor>
</comment>
<dbReference type="GO" id="GO:0106364">
    <property type="term" value="F:4-hydroxy-3-all-trans-polyprenylbenzoate oxygenase activity"/>
    <property type="evidence" value="ECO:0007669"/>
    <property type="project" value="UniProtKB-EC"/>
</dbReference>
<reference evidence="14" key="1">
    <citation type="submission" date="2021-12" db="EMBL/GenBank/DDBJ databases">
        <authorList>
            <person name="King R."/>
        </authorList>
    </citation>
    <scope>NUCLEOTIDE SEQUENCE</scope>
</reference>
<comment type="subcellular location">
    <subcellularLocation>
        <location evidence="12">Mitochondrion inner membrane</location>
        <topology evidence="12">Peripheral membrane protein</topology>
        <orientation evidence="12">Matrix side</orientation>
    </subcellularLocation>
</comment>
<comment type="catalytic activity">
    <reaction evidence="12">
        <text>a 4-hydroxy-3-(all-trans-polyprenyl)benzoate + 2 reduced [2Fe-2S]-[ferredoxin] + O2 + 2 H(+) = a 3,4-dihydroxy-5-(all-trans-polyprenyl)benzoate + 2 oxidized [2Fe-2S]-[ferredoxin] + H2O</text>
        <dbReference type="Rhea" id="RHEA:81195"/>
        <dbReference type="Rhea" id="RHEA-COMP:9514"/>
        <dbReference type="Rhea" id="RHEA-COMP:10000"/>
        <dbReference type="Rhea" id="RHEA-COMP:10001"/>
        <dbReference type="Rhea" id="RHEA-COMP:10930"/>
        <dbReference type="ChEBI" id="CHEBI:15377"/>
        <dbReference type="ChEBI" id="CHEBI:15378"/>
        <dbReference type="ChEBI" id="CHEBI:15379"/>
        <dbReference type="ChEBI" id="CHEBI:33737"/>
        <dbReference type="ChEBI" id="CHEBI:33738"/>
        <dbReference type="ChEBI" id="CHEBI:64694"/>
        <dbReference type="ChEBI" id="CHEBI:78396"/>
        <dbReference type="EC" id="1.14.15.45"/>
    </reaction>
</comment>
<evidence type="ECO:0000256" key="6">
    <source>
        <dbReference type="ARBA" id="ARBA00022827"/>
    </source>
</evidence>